<evidence type="ECO:0000313" key="1">
    <source>
        <dbReference type="EMBL" id="KAK4320034.1"/>
    </source>
</evidence>
<comment type="caution">
    <text evidence="1">The sequence shown here is derived from an EMBL/GenBank/DDBJ whole genome shotgun (WGS) entry which is preliminary data.</text>
</comment>
<sequence length="80" mass="9359">MDDKTLDHLAEPQQHGPDRWLLNLRTLQYYWCGSVHHHQYTRPSLAWSGGGWTFITARLLHEVSIPRNVYTTTLTEARRG</sequence>
<protein>
    <submittedName>
        <fullName evidence="1">Uncharacterized protein</fullName>
    </submittedName>
</protein>
<accession>A0AAE1Q475</accession>
<dbReference type="Proteomes" id="UP001292094">
    <property type="component" value="Unassembled WGS sequence"/>
</dbReference>
<dbReference type="AlphaFoldDB" id="A0AAE1Q475"/>
<dbReference type="EMBL" id="JAWZYT010000700">
    <property type="protein sequence ID" value="KAK4320034.1"/>
    <property type="molecule type" value="Genomic_DNA"/>
</dbReference>
<evidence type="ECO:0000313" key="2">
    <source>
        <dbReference type="Proteomes" id="UP001292094"/>
    </source>
</evidence>
<proteinExistence type="predicted"/>
<reference evidence="1" key="1">
    <citation type="submission" date="2023-11" db="EMBL/GenBank/DDBJ databases">
        <title>Genome assemblies of two species of porcelain crab, Petrolisthes cinctipes and Petrolisthes manimaculis (Anomura: Porcellanidae).</title>
        <authorList>
            <person name="Angst P."/>
        </authorList>
    </citation>
    <scope>NUCLEOTIDE SEQUENCE</scope>
    <source>
        <strain evidence="1">PB745_02</strain>
        <tissue evidence="1">Gill</tissue>
    </source>
</reference>
<organism evidence="1 2">
    <name type="scientific">Petrolisthes manimaculis</name>
    <dbReference type="NCBI Taxonomy" id="1843537"/>
    <lineage>
        <taxon>Eukaryota</taxon>
        <taxon>Metazoa</taxon>
        <taxon>Ecdysozoa</taxon>
        <taxon>Arthropoda</taxon>
        <taxon>Crustacea</taxon>
        <taxon>Multicrustacea</taxon>
        <taxon>Malacostraca</taxon>
        <taxon>Eumalacostraca</taxon>
        <taxon>Eucarida</taxon>
        <taxon>Decapoda</taxon>
        <taxon>Pleocyemata</taxon>
        <taxon>Anomura</taxon>
        <taxon>Galatheoidea</taxon>
        <taxon>Porcellanidae</taxon>
        <taxon>Petrolisthes</taxon>
    </lineage>
</organism>
<gene>
    <name evidence="1" type="ORF">Pmani_009101</name>
</gene>
<keyword evidence="2" id="KW-1185">Reference proteome</keyword>
<name>A0AAE1Q475_9EUCA</name>